<protein>
    <submittedName>
        <fullName evidence="1">Uncharacterized protein</fullName>
    </submittedName>
</protein>
<accession>A0A1F6DUZ9</accession>
<dbReference type="InterPro" id="IPR006311">
    <property type="entry name" value="TAT_signal"/>
</dbReference>
<organism evidence="1 2">
    <name type="scientific">Candidatus Kaiserbacteria bacterium RIFCSPHIGHO2_02_FULL_55_20</name>
    <dbReference type="NCBI Taxonomy" id="1798497"/>
    <lineage>
        <taxon>Bacteria</taxon>
        <taxon>Candidatus Kaiseribacteriota</taxon>
    </lineage>
</organism>
<dbReference type="Proteomes" id="UP000177652">
    <property type="component" value="Unassembled WGS sequence"/>
</dbReference>
<dbReference type="EMBL" id="MFLK01000053">
    <property type="protein sequence ID" value="OGG65279.1"/>
    <property type="molecule type" value="Genomic_DNA"/>
</dbReference>
<dbReference type="AlphaFoldDB" id="A0A1F6DUZ9"/>
<comment type="caution">
    <text evidence="1">The sequence shown here is derived from an EMBL/GenBank/DDBJ whole genome shotgun (WGS) entry which is preliminary data.</text>
</comment>
<dbReference type="STRING" id="1798497.A3D71_03495"/>
<name>A0A1F6DUZ9_9BACT</name>
<gene>
    <name evidence="1" type="ORF">A3D71_03495</name>
</gene>
<reference evidence="1 2" key="1">
    <citation type="journal article" date="2016" name="Nat. Commun.">
        <title>Thousands of microbial genomes shed light on interconnected biogeochemical processes in an aquifer system.</title>
        <authorList>
            <person name="Anantharaman K."/>
            <person name="Brown C.T."/>
            <person name="Hug L.A."/>
            <person name="Sharon I."/>
            <person name="Castelle C.J."/>
            <person name="Probst A.J."/>
            <person name="Thomas B.C."/>
            <person name="Singh A."/>
            <person name="Wilkins M.J."/>
            <person name="Karaoz U."/>
            <person name="Brodie E.L."/>
            <person name="Williams K.H."/>
            <person name="Hubbard S.S."/>
            <person name="Banfield J.F."/>
        </authorList>
    </citation>
    <scope>NUCLEOTIDE SEQUENCE [LARGE SCALE GENOMIC DNA]</scope>
</reference>
<proteinExistence type="predicted"/>
<evidence type="ECO:0000313" key="1">
    <source>
        <dbReference type="EMBL" id="OGG65279.1"/>
    </source>
</evidence>
<sequence>MIDQDPFRQGRRDFMRNVGAASLAVALGDAAKDAVRQPVTQPRTLQEIPFVKDIEERVDGEFVSPDVFVQKGVLDIFEKNQSQISFDKLTGSVKIFGMNGELRGEYEVDQTAKPEAVSALVTSFGRELTFTYKYPDGAKQLFLARGLLDGDFVVQTGEYRDSYSDSYVIDDRPVDEQPKEK</sequence>
<evidence type="ECO:0000313" key="2">
    <source>
        <dbReference type="Proteomes" id="UP000177652"/>
    </source>
</evidence>
<dbReference type="PROSITE" id="PS51318">
    <property type="entry name" value="TAT"/>
    <property type="match status" value="1"/>
</dbReference>